<dbReference type="SUPFAM" id="SSF51430">
    <property type="entry name" value="NAD(P)-linked oxidoreductase"/>
    <property type="match status" value="1"/>
</dbReference>
<comment type="caution">
    <text evidence="3">The sequence shown here is derived from an EMBL/GenBank/DDBJ whole genome shotgun (WGS) entry which is preliminary data.</text>
</comment>
<name>A0A9W9BVN8_9PLEO</name>
<dbReference type="EMBL" id="JAPEUV010000161">
    <property type="protein sequence ID" value="KAJ4331127.1"/>
    <property type="molecule type" value="Genomic_DNA"/>
</dbReference>
<dbReference type="InterPro" id="IPR036812">
    <property type="entry name" value="NAD(P)_OxRdtase_dom_sf"/>
</dbReference>
<evidence type="ECO:0000256" key="1">
    <source>
        <dbReference type="ARBA" id="ARBA00023002"/>
    </source>
</evidence>
<dbReference type="AlphaFoldDB" id="A0A9W9BVN8"/>
<keyword evidence="4" id="KW-1185">Reference proteome</keyword>
<keyword evidence="1" id="KW-0560">Oxidoreductase</keyword>
<gene>
    <name evidence="3" type="ORF">N0V87_009411</name>
</gene>
<dbReference type="PANTHER" id="PTHR43625:SF78">
    <property type="entry name" value="PYRIDOXAL REDUCTASE-RELATED"/>
    <property type="match status" value="1"/>
</dbReference>
<protein>
    <recommendedName>
        <fullName evidence="2">NADP-dependent oxidoreductase domain-containing protein</fullName>
    </recommendedName>
</protein>
<feature type="domain" description="NADP-dependent oxidoreductase" evidence="2">
    <location>
        <begin position="8"/>
        <end position="240"/>
    </location>
</feature>
<organism evidence="3 4">
    <name type="scientific">Didymella glomerata</name>
    <dbReference type="NCBI Taxonomy" id="749621"/>
    <lineage>
        <taxon>Eukaryota</taxon>
        <taxon>Fungi</taxon>
        <taxon>Dikarya</taxon>
        <taxon>Ascomycota</taxon>
        <taxon>Pezizomycotina</taxon>
        <taxon>Dothideomycetes</taxon>
        <taxon>Pleosporomycetidae</taxon>
        <taxon>Pleosporales</taxon>
        <taxon>Pleosporineae</taxon>
        <taxon>Didymellaceae</taxon>
        <taxon>Didymella</taxon>
    </lineage>
</organism>
<dbReference type="Proteomes" id="UP001140562">
    <property type="component" value="Unassembled WGS sequence"/>
</dbReference>
<evidence type="ECO:0000259" key="2">
    <source>
        <dbReference type="Pfam" id="PF00248"/>
    </source>
</evidence>
<evidence type="ECO:0000313" key="4">
    <source>
        <dbReference type="Proteomes" id="UP001140562"/>
    </source>
</evidence>
<evidence type="ECO:0000313" key="3">
    <source>
        <dbReference type="EMBL" id="KAJ4331127.1"/>
    </source>
</evidence>
<dbReference type="GO" id="GO:0016491">
    <property type="term" value="F:oxidoreductase activity"/>
    <property type="evidence" value="ECO:0007669"/>
    <property type="project" value="UniProtKB-KW"/>
</dbReference>
<reference evidence="3" key="1">
    <citation type="submission" date="2022-10" db="EMBL/GenBank/DDBJ databases">
        <title>Tapping the CABI collections for fungal endophytes: first genome assemblies for Collariella, Neodidymelliopsis, Ascochyta clinopodiicola, Didymella pomorum, Didymosphaeria variabile, Neocosmospora piperis and Neocucurbitaria cava.</title>
        <authorList>
            <person name="Hill R."/>
        </authorList>
    </citation>
    <scope>NUCLEOTIDE SEQUENCE</scope>
    <source>
        <strain evidence="3">IMI 360193</strain>
    </source>
</reference>
<dbReference type="InterPro" id="IPR023210">
    <property type="entry name" value="NADP_OxRdtase_dom"/>
</dbReference>
<sequence>MHYGTPNANSLHLLRHYFAKYPEDAEKVVVSIKGALGPTREPTGSPEAIRASVEEAYQVLKGIKTIDVFEMARVDPNVPVEMSVQTLAELVAEGKIEGIGLSEVSAATIRRANAIHKIAAVEIELSLFTPDPLYNGIMNTCAERLLTGAYRTHSDIPANDFRHILARFKPEAFEQNAKLAEAVDGFAQRRGMTSAQVAIAWVVCQGAVPIPGSSKVERVEANSRAMALTEEDLEALESLRKQFPVVGERYGGVHEKYLNA</sequence>
<dbReference type="Pfam" id="PF00248">
    <property type="entry name" value="Aldo_ket_red"/>
    <property type="match status" value="1"/>
</dbReference>
<dbReference type="PANTHER" id="PTHR43625">
    <property type="entry name" value="AFLATOXIN B1 ALDEHYDE REDUCTASE"/>
    <property type="match status" value="1"/>
</dbReference>
<dbReference type="GO" id="GO:0005737">
    <property type="term" value="C:cytoplasm"/>
    <property type="evidence" value="ECO:0007669"/>
    <property type="project" value="TreeGrafter"/>
</dbReference>
<dbReference type="Gene3D" id="3.20.20.100">
    <property type="entry name" value="NADP-dependent oxidoreductase domain"/>
    <property type="match status" value="1"/>
</dbReference>
<accession>A0A9W9BVN8</accession>
<proteinExistence type="predicted"/>
<dbReference type="InterPro" id="IPR050791">
    <property type="entry name" value="Aldo-Keto_reductase"/>
</dbReference>
<dbReference type="OrthoDB" id="37537at2759"/>